<dbReference type="Gene3D" id="3.50.50.100">
    <property type="match status" value="1"/>
</dbReference>
<proteinExistence type="inferred from homology"/>
<keyword evidence="4" id="KW-0274">FAD</keyword>
<dbReference type="GO" id="GO:0019646">
    <property type="term" value="P:aerobic electron transport chain"/>
    <property type="evidence" value="ECO:0007669"/>
    <property type="project" value="TreeGrafter"/>
</dbReference>
<evidence type="ECO:0000256" key="4">
    <source>
        <dbReference type="ARBA" id="ARBA00022827"/>
    </source>
</evidence>
<feature type="transmembrane region" description="Helical" evidence="6">
    <location>
        <begin position="21"/>
        <end position="42"/>
    </location>
</feature>
<dbReference type="EMBL" id="MWXA01000009">
    <property type="protein sequence ID" value="OZG65170.1"/>
    <property type="molecule type" value="Genomic_DNA"/>
</dbReference>
<keyword evidence="6" id="KW-0472">Membrane</keyword>
<accession>A0A261G178</accession>
<dbReference type="SUPFAM" id="SSF51905">
    <property type="entry name" value="FAD/NAD(P)-binding domain"/>
    <property type="match status" value="2"/>
</dbReference>
<reference evidence="8 9" key="1">
    <citation type="journal article" date="2017" name="BMC Genomics">
        <title>Comparative genomic and phylogenomic analyses of the Bifidobacteriaceae family.</title>
        <authorList>
            <person name="Lugli G.A."/>
            <person name="Milani C."/>
            <person name="Turroni F."/>
            <person name="Duranti S."/>
            <person name="Mancabelli L."/>
            <person name="Mangifesta M."/>
            <person name="Ferrario C."/>
            <person name="Modesto M."/>
            <person name="Mattarelli P."/>
            <person name="Jiri K."/>
            <person name="van Sinderen D."/>
            <person name="Ventura M."/>
        </authorList>
    </citation>
    <scope>NUCLEOTIDE SEQUENCE [LARGE SCALE GENOMIC DNA]</scope>
    <source>
        <strain evidence="8 9">LMG 28769</strain>
    </source>
</reference>
<dbReference type="AlphaFoldDB" id="A0A261G178"/>
<evidence type="ECO:0000256" key="5">
    <source>
        <dbReference type="ARBA" id="ARBA00023002"/>
    </source>
</evidence>
<evidence type="ECO:0000313" key="9">
    <source>
        <dbReference type="Proteomes" id="UP000216451"/>
    </source>
</evidence>
<evidence type="ECO:0000259" key="7">
    <source>
        <dbReference type="Pfam" id="PF07992"/>
    </source>
</evidence>
<comment type="similarity">
    <text evidence="2">Belongs to the NADH dehydrogenase family.</text>
</comment>
<dbReference type="InterPro" id="IPR051169">
    <property type="entry name" value="NADH-Q_oxidoreductase"/>
</dbReference>
<gene>
    <name evidence="8" type="ORF">BAQU_1910</name>
</gene>
<feature type="domain" description="FAD/NAD(P)-binding" evidence="7">
    <location>
        <begin position="31"/>
        <end position="342"/>
    </location>
</feature>
<dbReference type="Pfam" id="PF07992">
    <property type="entry name" value="Pyr_redox_2"/>
    <property type="match status" value="1"/>
</dbReference>
<dbReference type="InterPro" id="IPR023753">
    <property type="entry name" value="FAD/NAD-binding_dom"/>
</dbReference>
<dbReference type="Proteomes" id="UP000216451">
    <property type="component" value="Unassembled WGS sequence"/>
</dbReference>
<evidence type="ECO:0000313" key="8">
    <source>
        <dbReference type="EMBL" id="OZG65170.1"/>
    </source>
</evidence>
<comment type="cofactor">
    <cofactor evidence="1">
        <name>FAD</name>
        <dbReference type="ChEBI" id="CHEBI:57692"/>
    </cofactor>
</comment>
<sequence length="419" mass="45923">MLIFVPIRSNLGFMGTQIRDLFFAKGFIVKTIAVLGGGYAGLRLVKCLTHRKVDAHIVLINNNKYHYESTQLHEVAVGNKEPSDISFDIRAVLPDSVDFIVDTVTSIDRESQQVKLKNSQPVAYDYLVNALGFESESFGIKGVEEYSLSFNNIDSALAVRDRIEHTLANYATSHDENDLHIIVCGAGFTGIELLGELVERIPVWNKQYNLPEDGITVDCIEAGKAILPMLPDNLSAWAVKFLTDHGIRMHSGTPITEVRQHSVMSSDKEFGGNIIIWTTGIQGSHVICESGYAQKRNRVVVENNLAVKGHPNEFLIGDVAAVPNPDSGRFYPTTAQIAVAQADCAAKNIAALLLGKPTHDFQFSSVGTVCSLGSGSGVAQIDEMGHWKLKGHKVGLLKRLVNDRSVLELAHFKEMLASR</sequence>
<dbReference type="PANTHER" id="PTHR42913:SF3">
    <property type="entry name" value="64 KDA MITOCHONDRIAL NADH DEHYDROGENASE (EUROFUNG)"/>
    <property type="match status" value="1"/>
</dbReference>
<organism evidence="8 9">
    <name type="scientific">Bifidobacterium aquikefiri</name>
    <dbReference type="NCBI Taxonomy" id="1653207"/>
    <lineage>
        <taxon>Bacteria</taxon>
        <taxon>Bacillati</taxon>
        <taxon>Actinomycetota</taxon>
        <taxon>Actinomycetes</taxon>
        <taxon>Bifidobacteriales</taxon>
        <taxon>Bifidobacteriaceae</taxon>
        <taxon>Bifidobacterium</taxon>
    </lineage>
</organism>
<evidence type="ECO:0000256" key="3">
    <source>
        <dbReference type="ARBA" id="ARBA00022630"/>
    </source>
</evidence>
<keyword evidence="5" id="KW-0560">Oxidoreductase</keyword>
<dbReference type="GO" id="GO:0003955">
    <property type="term" value="F:NAD(P)H dehydrogenase (quinone) activity"/>
    <property type="evidence" value="ECO:0007669"/>
    <property type="project" value="TreeGrafter"/>
</dbReference>
<comment type="caution">
    <text evidence="8">The sequence shown here is derived from an EMBL/GenBank/DDBJ whole genome shotgun (WGS) entry which is preliminary data.</text>
</comment>
<name>A0A261G178_9BIFI</name>
<evidence type="ECO:0000256" key="6">
    <source>
        <dbReference type="SAM" id="Phobius"/>
    </source>
</evidence>
<keyword evidence="3" id="KW-0285">Flavoprotein</keyword>
<keyword evidence="9" id="KW-1185">Reference proteome</keyword>
<dbReference type="InterPro" id="IPR036188">
    <property type="entry name" value="FAD/NAD-bd_sf"/>
</dbReference>
<evidence type="ECO:0000256" key="2">
    <source>
        <dbReference type="ARBA" id="ARBA00005272"/>
    </source>
</evidence>
<keyword evidence="6" id="KW-0812">Transmembrane</keyword>
<protein>
    <submittedName>
        <fullName evidence="8">Pyridine nucleotide-disulfide oxidoreductase</fullName>
    </submittedName>
</protein>
<keyword evidence="6" id="KW-1133">Transmembrane helix</keyword>
<evidence type="ECO:0000256" key="1">
    <source>
        <dbReference type="ARBA" id="ARBA00001974"/>
    </source>
</evidence>
<dbReference type="PANTHER" id="PTHR42913">
    <property type="entry name" value="APOPTOSIS-INDUCING FACTOR 1"/>
    <property type="match status" value="1"/>
</dbReference>